<evidence type="ECO:0000313" key="1">
    <source>
        <dbReference type="EMBL" id="SJN39408.1"/>
    </source>
</evidence>
<proteinExistence type="predicted"/>
<evidence type="ECO:0000313" key="2">
    <source>
        <dbReference type="Proteomes" id="UP000195611"/>
    </source>
</evidence>
<dbReference type="EMBL" id="FUKW01000111">
    <property type="protein sequence ID" value="SJN39408.1"/>
    <property type="molecule type" value="Genomic_DNA"/>
</dbReference>
<dbReference type="Proteomes" id="UP000195611">
    <property type="component" value="Unassembled WGS sequence"/>
</dbReference>
<accession>A0A1R4K598</accession>
<dbReference type="RefSeq" id="WP_179203953.1">
    <property type="nucleotide sequence ID" value="NZ_FUKW01000111.1"/>
</dbReference>
<gene>
    <name evidence="1" type="ORF">FM115_08200</name>
</gene>
<protein>
    <submittedName>
        <fullName evidence="1">Uncharacterized protein</fullName>
    </submittedName>
</protein>
<organism evidence="1 2">
    <name type="scientific">Marinilactibacillus psychrotolerans 42ea</name>
    <dbReference type="NCBI Taxonomy" id="1255609"/>
    <lineage>
        <taxon>Bacteria</taxon>
        <taxon>Bacillati</taxon>
        <taxon>Bacillota</taxon>
        <taxon>Bacilli</taxon>
        <taxon>Lactobacillales</taxon>
        <taxon>Carnobacteriaceae</taxon>
        <taxon>Marinilactibacillus</taxon>
    </lineage>
</organism>
<sequence>MAVSGPNIMNIAAATAKEEFYIIGDKDLYSRIGSKVENKSISIINEYNSN</sequence>
<dbReference type="AlphaFoldDB" id="A0A1R4K598"/>
<reference evidence="1 2" key="1">
    <citation type="submission" date="2017-02" db="EMBL/GenBank/DDBJ databases">
        <authorList>
            <person name="Peterson S.W."/>
        </authorList>
    </citation>
    <scope>NUCLEOTIDE SEQUENCE [LARGE SCALE GENOMIC DNA]</scope>
    <source>
        <strain evidence="1 2">42ea</strain>
    </source>
</reference>
<name>A0A1R4K598_9LACT</name>